<dbReference type="Proteomes" id="UP000251995">
    <property type="component" value="Chromosome"/>
</dbReference>
<dbReference type="Gene3D" id="1.25.10.10">
    <property type="entry name" value="Leucine-rich Repeat Variant"/>
    <property type="match status" value="2"/>
</dbReference>
<dbReference type="InterPro" id="IPR000551">
    <property type="entry name" value="MerR-type_HTH_dom"/>
</dbReference>
<dbReference type="SUPFAM" id="SSF46955">
    <property type="entry name" value="Putative DNA-binding domain"/>
    <property type="match status" value="1"/>
</dbReference>
<dbReference type="InterPro" id="IPR011989">
    <property type="entry name" value="ARM-like"/>
</dbReference>
<evidence type="ECO:0000256" key="2">
    <source>
        <dbReference type="SAM" id="MobiDB-lite"/>
    </source>
</evidence>
<proteinExistence type="predicted"/>
<keyword evidence="5" id="KW-1185">Reference proteome</keyword>
<organism evidence="4 5">
    <name type="scientific">Acidipropionibacterium virtanenii</name>
    <dbReference type="NCBI Taxonomy" id="2057246"/>
    <lineage>
        <taxon>Bacteria</taxon>
        <taxon>Bacillati</taxon>
        <taxon>Actinomycetota</taxon>
        <taxon>Actinomycetes</taxon>
        <taxon>Propionibacteriales</taxon>
        <taxon>Propionibacteriaceae</taxon>
        <taxon>Acidipropionibacterium</taxon>
    </lineage>
</organism>
<protein>
    <submittedName>
        <fullName evidence="4">HTH-type transcriptional activator mta</fullName>
    </submittedName>
</protein>
<dbReference type="PROSITE" id="PS00552">
    <property type="entry name" value="HTH_MERR_1"/>
    <property type="match status" value="1"/>
</dbReference>
<dbReference type="PANTHER" id="PTHR30204:SF93">
    <property type="entry name" value="HTH MERR-TYPE DOMAIN-CONTAINING PROTEIN"/>
    <property type="match status" value="1"/>
</dbReference>
<reference evidence="4 5" key="1">
    <citation type="submission" date="2017-12" db="EMBL/GenBank/DDBJ databases">
        <title>The whole genome sequence of the Acidipropionibacterium virtanenii sp. nov. type strain JS278.</title>
        <authorList>
            <person name="Laine P."/>
            <person name="Deptula P."/>
            <person name="Varmanen P."/>
            <person name="Auvinen P."/>
        </authorList>
    </citation>
    <scope>NUCLEOTIDE SEQUENCE [LARGE SCALE GENOMIC DNA]</scope>
    <source>
        <strain evidence="4 5">JS278</strain>
    </source>
</reference>
<evidence type="ECO:0000259" key="3">
    <source>
        <dbReference type="PROSITE" id="PS50937"/>
    </source>
</evidence>
<dbReference type="Gene3D" id="1.10.1660.10">
    <property type="match status" value="1"/>
</dbReference>
<dbReference type="OrthoDB" id="9809391at2"/>
<sequence length="341" mass="35813">MLIGEVSRRSGVSVRMLRHYDRIGLVRPSARTGTGYREYAPADLRRLFAAEALRTLGLSLAQVGRALDDPGFDAAAMVAELIAGTETRIAAEHSLLVRLREIEASEPRSGQDILEVVGLLSALRSGSADRRQAAALSHGSGPRQPDGPQLAGQLVDSYLDEPDPGVAGALRWAVARAGRPGLEALAARSRDIDRGVRLRVVLALDEIEDPASERLLAGFLRDPDLRVAGHAAIFLARRRSGAAEPPVLLARLVTMVVAGVDDVEAAEALSALAGTSTGIRAEAVNALAARLEAHGADSSQARSRIAQALGEVGGPDAHDVLDGLTRDPDPAVRSVAAYLLG</sequence>
<evidence type="ECO:0000313" key="4">
    <source>
        <dbReference type="EMBL" id="AXE39496.1"/>
    </source>
</evidence>
<gene>
    <name evidence="4" type="primary">mta</name>
    <name evidence="4" type="ORF">JS278_02355</name>
</gene>
<dbReference type="RefSeq" id="WP_114045363.1">
    <property type="nucleotide sequence ID" value="NZ_CP025198.1"/>
</dbReference>
<dbReference type="InterPro" id="IPR047057">
    <property type="entry name" value="MerR_fam"/>
</dbReference>
<dbReference type="InterPro" id="IPR009061">
    <property type="entry name" value="DNA-bd_dom_put_sf"/>
</dbReference>
<dbReference type="InterPro" id="IPR016024">
    <property type="entry name" value="ARM-type_fold"/>
</dbReference>
<evidence type="ECO:0000313" key="5">
    <source>
        <dbReference type="Proteomes" id="UP000251995"/>
    </source>
</evidence>
<dbReference type="PANTHER" id="PTHR30204">
    <property type="entry name" value="REDOX-CYCLING DRUG-SENSING TRANSCRIPTIONAL ACTIVATOR SOXR"/>
    <property type="match status" value="1"/>
</dbReference>
<name>A0A344UW48_9ACTN</name>
<dbReference type="KEGG" id="acij:JS278_02355"/>
<dbReference type="SUPFAM" id="SSF48371">
    <property type="entry name" value="ARM repeat"/>
    <property type="match status" value="1"/>
</dbReference>
<dbReference type="SMART" id="SM00422">
    <property type="entry name" value="HTH_MERR"/>
    <property type="match status" value="1"/>
</dbReference>
<dbReference type="GO" id="GO:0003700">
    <property type="term" value="F:DNA-binding transcription factor activity"/>
    <property type="evidence" value="ECO:0007669"/>
    <property type="project" value="InterPro"/>
</dbReference>
<accession>A0A344UW48</accession>
<dbReference type="AlphaFoldDB" id="A0A344UW48"/>
<evidence type="ECO:0000256" key="1">
    <source>
        <dbReference type="ARBA" id="ARBA00023125"/>
    </source>
</evidence>
<dbReference type="Pfam" id="PF13411">
    <property type="entry name" value="MerR_1"/>
    <property type="match status" value="1"/>
</dbReference>
<dbReference type="PROSITE" id="PS50937">
    <property type="entry name" value="HTH_MERR_2"/>
    <property type="match status" value="1"/>
</dbReference>
<feature type="region of interest" description="Disordered" evidence="2">
    <location>
        <begin position="131"/>
        <end position="151"/>
    </location>
</feature>
<feature type="domain" description="HTH merR-type" evidence="3">
    <location>
        <begin position="1"/>
        <end position="69"/>
    </location>
</feature>
<dbReference type="EMBL" id="CP025198">
    <property type="protein sequence ID" value="AXE39496.1"/>
    <property type="molecule type" value="Genomic_DNA"/>
</dbReference>
<dbReference type="GO" id="GO:0003677">
    <property type="term" value="F:DNA binding"/>
    <property type="evidence" value="ECO:0007669"/>
    <property type="project" value="UniProtKB-KW"/>
</dbReference>
<keyword evidence="1" id="KW-0238">DNA-binding</keyword>
<dbReference type="PRINTS" id="PR00040">
    <property type="entry name" value="HTHMERR"/>
</dbReference>